<gene>
    <name evidence="5" type="ordered locus">TREPR_3693</name>
</gene>
<dbReference type="GO" id="GO:0032259">
    <property type="term" value="P:methylation"/>
    <property type="evidence" value="ECO:0007669"/>
    <property type="project" value="UniProtKB-KW"/>
</dbReference>
<comment type="similarity">
    <text evidence="1">Belongs to the type-I restriction system S methylase family.</text>
</comment>
<name>F5YQD8_TREPZ</name>
<dbReference type="InterPro" id="IPR000055">
    <property type="entry name" value="Restrct_endonuc_typeI_TRD"/>
</dbReference>
<proteinExistence type="inferred from homology"/>
<dbReference type="AlphaFoldDB" id="F5YQD8"/>
<sequence>MNSPFDKRKYKRLLEGLEASEVLISKCLQQNDFRLESSFWIQQNIVQLKTMKGMDIIDFVQYGTSKELNEEKEGYPILRLNEFNSRFIDIPNKYCKLISKDEYESLKLKQGDVLICRTNGNPNLVGRSALVLENTEYAYASYLFKIRPKTEIINSSTLVAFLSCKYGRNEIDKYSMTSNQTNFSPAKFKEIDIPIFNKSFNSKIEGLYFTAHKHLGKAVSFYHHAENLLLEAIGLKDFTPNNANVNVKTFKKSFGSTGRLDAEYYQEKYEDYEKLVKKYINGYEPLGVACEIKDNNFSPENEIEYQYIELADIGKSGNITGCTTAQGKDLPSRARRKVNANDVIVSTIEGSLSSCALVPHNYDDALCSTGFYVINSLKINSETLLVLIKSEPLQNLLKQGCSGTILTAISNTEFSNIPIPLIDASIQRQIADLINKSFVLRKESENLLEEAKAMVEREIEGLDSSEVKNG</sequence>
<dbReference type="RefSeq" id="WP_015706626.1">
    <property type="nucleotide sequence ID" value="NC_015578.1"/>
</dbReference>
<dbReference type="OrthoDB" id="667970at2"/>
<protein>
    <submittedName>
        <fullName evidence="5">Dna methylase-type I restriction-modification system</fullName>
    </submittedName>
</protein>
<keyword evidence="6" id="KW-1185">Reference proteome</keyword>
<dbReference type="KEGG" id="tpi:TREPR_3693"/>
<keyword evidence="3" id="KW-0238">DNA-binding</keyword>
<evidence type="ECO:0000259" key="4">
    <source>
        <dbReference type="Pfam" id="PF01420"/>
    </source>
</evidence>
<evidence type="ECO:0000313" key="5">
    <source>
        <dbReference type="EMBL" id="AEF84099.1"/>
    </source>
</evidence>
<dbReference type="GO" id="GO:0003677">
    <property type="term" value="F:DNA binding"/>
    <property type="evidence" value="ECO:0007669"/>
    <property type="project" value="UniProtKB-KW"/>
</dbReference>
<dbReference type="GO" id="GO:0008168">
    <property type="term" value="F:methyltransferase activity"/>
    <property type="evidence" value="ECO:0007669"/>
    <property type="project" value="UniProtKB-KW"/>
</dbReference>
<dbReference type="STRING" id="545694.TREPR_3693"/>
<evidence type="ECO:0000256" key="2">
    <source>
        <dbReference type="ARBA" id="ARBA00022747"/>
    </source>
</evidence>
<keyword evidence="2" id="KW-0680">Restriction system</keyword>
<reference evidence="5 6" key="2">
    <citation type="journal article" date="2011" name="ISME J.">
        <title>RNA-seq reveals cooperative metabolic interactions between two termite-gut spirochete species in co-culture.</title>
        <authorList>
            <person name="Rosenthal A.Z."/>
            <person name="Matson E.G."/>
            <person name="Eldar A."/>
            <person name="Leadbetter J.R."/>
        </authorList>
    </citation>
    <scope>NUCLEOTIDE SEQUENCE [LARGE SCALE GENOMIC DNA]</scope>
    <source>
        <strain evidence="6">ATCC BAA-887 / DSM 12427 / ZAS-2</strain>
    </source>
</reference>
<dbReference type="InterPro" id="IPR044946">
    <property type="entry name" value="Restrct_endonuc_typeI_TRD_sf"/>
</dbReference>
<organism evidence="5 6">
    <name type="scientific">Treponema primitia (strain ATCC BAA-887 / DSM 12427 / ZAS-2)</name>
    <dbReference type="NCBI Taxonomy" id="545694"/>
    <lineage>
        <taxon>Bacteria</taxon>
        <taxon>Pseudomonadati</taxon>
        <taxon>Spirochaetota</taxon>
        <taxon>Spirochaetia</taxon>
        <taxon>Spirochaetales</taxon>
        <taxon>Treponemataceae</taxon>
        <taxon>Treponema</taxon>
    </lineage>
</organism>
<dbReference type="Gene3D" id="3.90.220.20">
    <property type="entry name" value="DNA methylase specificity domains"/>
    <property type="match status" value="2"/>
</dbReference>
<dbReference type="REBASE" id="36215">
    <property type="entry name" value="S.TprZAS2ORF3692P"/>
</dbReference>
<dbReference type="PANTHER" id="PTHR30408">
    <property type="entry name" value="TYPE-1 RESTRICTION ENZYME ECOKI SPECIFICITY PROTEIN"/>
    <property type="match status" value="1"/>
</dbReference>
<dbReference type="SUPFAM" id="SSF116734">
    <property type="entry name" value="DNA methylase specificity domain"/>
    <property type="match status" value="2"/>
</dbReference>
<dbReference type="InterPro" id="IPR052021">
    <property type="entry name" value="Type-I_RS_S_subunit"/>
</dbReference>
<dbReference type="CDD" id="cd16961">
    <property type="entry name" value="RMtype1_S_TRD-CR_like"/>
    <property type="match status" value="1"/>
</dbReference>
<evidence type="ECO:0000313" key="6">
    <source>
        <dbReference type="Proteomes" id="UP000009223"/>
    </source>
</evidence>
<keyword evidence="5" id="KW-0808">Transferase</keyword>
<dbReference type="HOGENOM" id="CLU_041259_1_0_12"/>
<dbReference type="Pfam" id="PF01420">
    <property type="entry name" value="Methylase_S"/>
    <property type="match status" value="1"/>
</dbReference>
<evidence type="ECO:0000256" key="1">
    <source>
        <dbReference type="ARBA" id="ARBA00010923"/>
    </source>
</evidence>
<dbReference type="EMBL" id="CP001843">
    <property type="protein sequence ID" value="AEF84099.1"/>
    <property type="molecule type" value="Genomic_DNA"/>
</dbReference>
<dbReference type="GO" id="GO:0009307">
    <property type="term" value="P:DNA restriction-modification system"/>
    <property type="evidence" value="ECO:0007669"/>
    <property type="project" value="UniProtKB-KW"/>
</dbReference>
<feature type="domain" description="Type I restriction modification DNA specificity" evidence="4">
    <location>
        <begin position="301"/>
        <end position="435"/>
    </location>
</feature>
<dbReference type="eggNOG" id="COG0732">
    <property type="taxonomic scope" value="Bacteria"/>
</dbReference>
<reference evidence="6" key="1">
    <citation type="submission" date="2009-12" db="EMBL/GenBank/DDBJ databases">
        <title>Complete sequence of Treponema primitia strain ZAS-2.</title>
        <authorList>
            <person name="Tetu S.G."/>
            <person name="Matson E."/>
            <person name="Ren Q."/>
            <person name="Seshadri R."/>
            <person name="Elbourne L."/>
            <person name="Hassan K.A."/>
            <person name="Durkin A."/>
            <person name="Radune D."/>
            <person name="Mohamoud Y."/>
            <person name="Shay R."/>
            <person name="Jin S."/>
            <person name="Zhang X."/>
            <person name="Lucey K."/>
            <person name="Ballor N.R."/>
            <person name="Ottesen E."/>
            <person name="Rosenthal R."/>
            <person name="Allen A."/>
            <person name="Leadbetter J.R."/>
            <person name="Paulsen I.T."/>
        </authorList>
    </citation>
    <scope>NUCLEOTIDE SEQUENCE [LARGE SCALE GENOMIC DNA]</scope>
    <source>
        <strain evidence="6">ATCC BAA-887 / DSM 12427 / ZAS-2</strain>
    </source>
</reference>
<evidence type="ECO:0000256" key="3">
    <source>
        <dbReference type="ARBA" id="ARBA00023125"/>
    </source>
</evidence>
<dbReference type="PANTHER" id="PTHR30408:SF12">
    <property type="entry name" value="TYPE I RESTRICTION ENZYME MJAVIII SPECIFICITY SUBUNIT"/>
    <property type="match status" value="1"/>
</dbReference>
<accession>F5YQD8</accession>
<dbReference type="Proteomes" id="UP000009223">
    <property type="component" value="Chromosome"/>
</dbReference>
<keyword evidence="5" id="KW-0489">Methyltransferase</keyword>